<evidence type="ECO:0000313" key="1">
    <source>
        <dbReference type="EMBL" id="GBM58910.1"/>
    </source>
</evidence>
<dbReference type="EMBL" id="BGPR01101208">
    <property type="protein sequence ID" value="GBM58910.1"/>
    <property type="molecule type" value="Genomic_DNA"/>
</dbReference>
<comment type="caution">
    <text evidence="1">The sequence shown here is derived from an EMBL/GenBank/DDBJ whole genome shotgun (WGS) entry which is preliminary data.</text>
</comment>
<organism evidence="1 2">
    <name type="scientific">Araneus ventricosus</name>
    <name type="common">Orbweaver spider</name>
    <name type="synonym">Epeira ventricosa</name>
    <dbReference type="NCBI Taxonomy" id="182803"/>
    <lineage>
        <taxon>Eukaryota</taxon>
        <taxon>Metazoa</taxon>
        <taxon>Ecdysozoa</taxon>
        <taxon>Arthropoda</taxon>
        <taxon>Chelicerata</taxon>
        <taxon>Arachnida</taxon>
        <taxon>Araneae</taxon>
        <taxon>Araneomorphae</taxon>
        <taxon>Entelegynae</taxon>
        <taxon>Araneoidea</taxon>
        <taxon>Araneidae</taxon>
        <taxon>Araneus</taxon>
    </lineage>
</organism>
<accession>A0A4Y2GYP4</accession>
<feature type="non-terminal residue" evidence="1">
    <location>
        <position position="1"/>
    </location>
</feature>
<dbReference type="OrthoDB" id="8122238at2759"/>
<proteinExistence type="predicted"/>
<reference evidence="1 2" key="1">
    <citation type="journal article" date="2019" name="Sci. Rep.">
        <title>Orb-weaving spider Araneus ventricosus genome elucidates the spidroin gene catalogue.</title>
        <authorList>
            <person name="Kono N."/>
            <person name="Nakamura H."/>
            <person name="Ohtoshi R."/>
            <person name="Moran D.A.P."/>
            <person name="Shinohara A."/>
            <person name="Yoshida Y."/>
            <person name="Fujiwara M."/>
            <person name="Mori M."/>
            <person name="Tomita M."/>
            <person name="Arakawa K."/>
        </authorList>
    </citation>
    <scope>NUCLEOTIDE SEQUENCE [LARGE SCALE GENOMIC DNA]</scope>
</reference>
<name>A0A4Y2GYP4_ARAVE</name>
<gene>
    <name evidence="1" type="ORF">AVEN_163404_1</name>
</gene>
<sequence length="138" mass="15633">VKDLEKQIAFTEDKLAEADKVNAIISEVCKENFKLFNKIEEISKVSAPSFADIVQRKRSASRTRIIDPQKTCALVIRPKGKSTHDETRKKLRNVVTLRNLPFRIKKFKNISNGGIVLEADTDDDTQIARTFAANLIFT</sequence>
<dbReference type="Proteomes" id="UP000499080">
    <property type="component" value="Unassembled WGS sequence"/>
</dbReference>
<protein>
    <submittedName>
        <fullName evidence="1">Uncharacterized protein</fullName>
    </submittedName>
</protein>
<evidence type="ECO:0000313" key="2">
    <source>
        <dbReference type="Proteomes" id="UP000499080"/>
    </source>
</evidence>
<dbReference type="AlphaFoldDB" id="A0A4Y2GYP4"/>
<keyword evidence="2" id="KW-1185">Reference proteome</keyword>